<name>A0A1T4NRH3_9ENTE</name>
<evidence type="ECO:0000256" key="9">
    <source>
        <dbReference type="PIRNR" id="PIRNR003128"/>
    </source>
</evidence>
<organism evidence="11 12">
    <name type="scientific">Pilibacter termitis</name>
    <dbReference type="NCBI Taxonomy" id="263852"/>
    <lineage>
        <taxon>Bacteria</taxon>
        <taxon>Bacillati</taxon>
        <taxon>Bacillota</taxon>
        <taxon>Bacilli</taxon>
        <taxon>Lactobacillales</taxon>
        <taxon>Enterococcaceae</taxon>
        <taxon>Pilibacter</taxon>
    </lineage>
</organism>
<evidence type="ECO:0000313" key="11">
    <source>
        <dbReference type="EMBL" id="SJZ81849.1"/>
    </source>
</evidence>
<dbReference type="Proteomes" id="UP000190328">
    <property type="component" value="Unassembled WGS sequence"/>
</dbReference>
<evidence type="ECO:0000256" key="1">
    <source>
        <dbReference type="ARBA" id="ARBA00003618"/>
    </source>
</evidence>
<sequence>MLQELSIQDFAIISKLSLSFQTGMTVLTGETGAGKSIIIDAMSLLTGSRGGVDYIRAGANKAILEGQFDFPENKEPLLEVLEELGIECEEGVILIQRDLTSAGKNICRVNGRLVNLAGLRSIGEHLVDIHGQHEHQELMDEDKHLGLLDEFGGKKLAELKEHYALAYQKYTEKLNLYKKRRKSEKEFAQRVDMLTFQVSEIEEAELVRGEEEQLEEEVKLLSNYQSILTALAASYEALSSEEDSTLSRIHSAMDNMEKIEEYSDSFAQISETLTNSYYILQDVASELSQQLDFQEFDEERLNEVEERLDTIYQLKRKYGEDIDTILDYYEEISEELAQMSTSTGTLEELELEAKQLRKNAWAKGLLLREERIAQAKLLEKEILKELKELYMEKAQFEVRFTENEKLRLSPEGIEQVEFYITSNPGEPLKPLVKVASGGEMSRIMLALKTIFTRSKGKTSIVFDEVDTGVSGRVAQAIADKIYQIAQSSQVLCITHLPQVAAKSDAHYFIEKEVKNGRTETNVRILDSEERVQEIARMLSGEKITELALEHARELLE</sequence>
<feature type="domain" description="RecF/RecN/SMC N-terminal" evidence="10">
    <location>
        <begin position="1"/>
        <end position="511"/>
    </location>
</feature>
<dbReference type="RefSeq" id="WP_078807459.1">
    <property type="nucleotide sequence ID" value="NZ_FUXI01000016.1"/>
</dbReference>
<evidence type="ECO:0000256" key="2">
    <source>
        <dbReference type="ARBA" id="ARBA00009441"/>
    </source>
</evidence>
<evidence type="ECO:0000256" key="6">
    <source>
        <dbReference type="ARBA" id="ARBA00022840"/>
    </source>
</evidence>
<evidence type="ECO:0000313" key="12">
    <source>
        <dbReference type="Proteomes" id="UP000190328"/>
    </source>
</evidence>
<dbReference type="GO" id="GO:0009432">
    <property type="term" value="P:SOS response"/>
    <property type="evidence" value="ECO:0007669"/>
    <property type="project" value="TreeGrafter"/>
</dbReference>
<dbReference type="GO" id="GO:0006281">
    <property type="term" value="P:DNA repair"/>
    <property type="evidence" value="ECO:0007669"/>
    <property type="project" value="UniProtKB-KW"/>
</dbReference>
<dbReference type="PIRSF" id="PIRSF003128">
    <property type="entry name" value="RecN"/>
    <property type="match status" value="1"/>
</dbReference>
<comment type="similarity">
    <text evidence="2 9">Belongs to the RecN family.</text>
</comment>
<keyword evidence="7 9" id="KW-0234">DNA repair</keyword>
<dbReference type="SUPFAM" id="SSF52540">
    <property type="entry name" value="P-loop containing nucleoside triphosphate hydrolases"/>
    <property type="match status" value="2"/>
</dbReference>
<dbReference type="Gene3D" id="3.40.50.300">
    <property type="entry name" value="P-loop containing nucleotide triphosphate hydrolases"/>
    <property type="match status" value="2"/>
</dbReference>
<comment type="function">
    <text evidence="1 9">May be involved in recombinational repair of damaged DNA.</text>
</comment>
<dbReference type="GO" id="GO:0043590">
    <property type="term" value="C:bacterial nucleoid"/>
    <property type="evidence" value="ECO:0007669"/>
    <property type="project" value="TreeGrafter"/>
</dbReference>
<keyword evidence="4" id="KW-0547">Nucleotide-binding</keyword>
<dbReference type="InterPro" id="IPR004604">
    <property type="entry name" value="DNA_recomb/repair_RecN"/>
</dbReference>
<dbReference type="PANTHER" id="PTHR11059:SF0">
    <property type="entry name" value="DNA REPAIR PROTEIN RECN"/>
    <property type="match status" value="1"/>
</dbReference>
<dbReference type="GO" id="GO:0005524">
    <property type="term" value="F:ATP binding"/>
    <property type="evidence" value="ECO:0007669"/>
    <property type="project" value="UniProtKB-KW"/>
</dbReference>
<evidence type="ECO:0000256" key="8">
    <source>
        <dbReference type="ARBA" id="ARBA00033408"/>
    </source>
</evidence>
<dbReference type="InterPro" id="IPR003395">
    <property type="entry name" value="RecF/RecN/SMC_N"/>
</dbReference>
<dbReference type="InterPro" id="IPR027417">
    <property type="entry name" value="P-loop_NTPase"/>
</dbReference>
<gene>
    <name evidence="11" type="ORF">SAMN02745116_01524</name>
</gene>
<dbReference type="NCBIfam" id="TIGR00634">
    <property type="entry name" value="recN"/>
    <property type="match status" value="1"/>
</dbReference>
<dbReference type="CDD" id="cd03241">
    <property type="entry name" value="ABC_RecN"/>
    <property type="match status" value="2"/>
</dbReference>
<dbReference type="FunFam" id="3.40.50.300:FF:000319">
    <property type="entry name" value="DNA repair protein RecN"/>
    <property type="match status" value="1"/>
</dbReference>
<dbReference type="GO" id="GO:0006310">
    <property type="term" value="P:DNA recombination"/>
    <property type="evidence" value="ECO:0007669"/>
    <property type="project" value="InterPro"/>
</dbReference>
<evidence type="ECO:0000256" key="5">
    <source>
        <dbReference type="ARBA" id="ARBA00022763"/>
    </source>
</evidence>
<keyword evidence="5 9" id="KW-0227">DNA damage</keyword>
<evidence type="ECO:0000256" key="4">
    <source>
        <dbReference type="ARBA" id="ARBA00022741"/>
    </source>
</evidence>
<reference evidence="11 12" key="1">
    <citation type="submission" date="2017-02" db="EMBL/GenBank/DDBJ databases">
        <authorList>
            <person name="Peterson S.W."/>
        </authorList>
    </citation>
    <scope>NUCLEOTIDE SEQUENCE [LARGE SCALE GENOMIC DNA]</scope>
    <source>
        <strain evidence="11 12">ATCC BAA-1030</strain>
    </source>
</reference>
<dbReference type="PANTHER" id="PTHR11059">
    <property type="entry name" value="DNA REPAIR PROTEIN RECN"/>
    <property type="match status" value="1"/>
</dbReference>
<keyword evidence="12" id="KW-1185">Reference proteome</keyword>
<dbReference type="FunFam" id="3.40.50.300:FF:000356">
    <property type="entry name" value="DNA repair protein RecN"/>
    <property type="match status" value="1"/>
</dbReference>
<dbReference type="Pfam" id="PF02463">
    <property type="entry name" value="SMC_N"/>
    <property type="match status" value="1"/>
</dbReference>
<dbReference type="OrthoDB" id="9806954at2"/>
<evidence type="ECO:0000256" key="7">
    <source>
        <dbReference type="ARBA" id="ARBA00023204"/>
    </source>
</evidence>
<proteinExistence type="inferred from homology"/>
<dbReference type="EMBL" id="FUXI01000016">
    <property type="protein sequence ID" value="SJZ81849.1"/>
    <property type="molecule type" value="Genomic_DNA"/>
</dbReference>
<dbReference type="NCBIfam" id="NF008121">
    <property type="entry name" value="PRK10869.1"/>
    <property type="match status" value="1"/>
</dbReference>
<evidence type="ECO:0000256" key="3">
    <source>
        <dbReference type="ARBA" id="ARBA00021315"/>
    </source>
</evidence>
<accession>A0A1T4NRH3</accession>
<evidence type="ECO:0000259" key="10">
    <source>
        <dbReference type="Pfam" id="PF02463"/>
    </source>
</evidence>
<keyword evidence="6" id="KW-0067">ATP-binding</keyword>
<dbReference type="AlphaFoldDB" id="A0A1T4NRH3"/>
<dbReference type="STRING" id="263852.SAMN02745116_01524"/>
<protein>
    <recommendedName>
        <fullName evidence="3 9">DNA repair protein RecN</fullName>
    </recommendedName>
    <alternativeName>
        <fullName evidence="8 9">Recombination protein N</fullName>
    </alternativeName>
</protein>